<organism evidence="2">
    <name type="scientific">bioreactor metagenome</name>
    <dbReference type="NCBI Taxonomy" id="1076179"/>
    <lineage>
        <taxon>unclassified sequences</taxon>
        <taxon>metagenomes</taxon>
        <taxon>ecological metagenomes</taxon>
    </lineage>
</organism>
<comment type="caution">
    <text evidence="2">The sequence shown here is derived from an EMBL/GenBank/DDBJ whole genome shotgun (WGS) entry which is preliminary data.</text>
</comment>
<name>A0A644ZYL8_9ZZZZ</name>
<dbReference type="EMBL" id="VSSQ01011070">
    <property type="protein sequence ID" value="MPM45922.1"/>
    <property type="molecule type" value="Genomic_DNA"/>
</dbReference>
<dbReference type="InterPro" id="IPR036866">
    <property type="entry name" value="RibonucZ/Hydroxyglut_hydro"/>
</dbReference>
<dbReference type="SMART" id="SM00849">
    <property type="entry name" value="Lactamase_B"/>
    <property type="match status" value="1"/>
</dbReference>
<dbReference type="AlphaFoldDB" id="A0A644ZYL8"/>
<sequence>MKSWVTKSGYKIIRVLSGRSNVFLLTNGEKNILIDTSISYLWGKLQRRIEMLNIETIDYLVLTHSHFDHAANASRIKEKYKSTVVIHMNDAQLLSKGETVIPKGTVLFTTLLVNTLSRFIPKSLIKYTPCEPDLLIDSDYCLKAIGFNSYLTHTPGHTEGSLSLIIDDEIAIVGDAMFGVFKWSVYPPFADDRSRMIKSWEKLLNTKCLIFLPSHGSANNRSLLEKNFRMLQKGLGNVRKVNNF</sequence>
<feature type="domain" description="Metallo-beta-lactamase" evidence="1">
    <location>
        <begin position="19"/>
        <end position="215"/>
    </location>
</feature>
<dbReference type="InterPro" id="IPR001279">
    <property type="entry name" value="Metallo-B-lactamas"/>
</dbReference>
<dbReference type="Pfam" id="PF00753">
    <property type="entry name" value="Lactamase_B"/>
    <property type="match status" value="1"/>
</dbReference>
<dbReference type="SUPFAM" id="SSF56281">
    <property type="entry name" value="Metallo-hydrolase/oxidoreductase"/>
    <property type="match status" value="1"/>
</dbReference>
<evidence type="ECO:0000313" key="2">
    <source>
        <dbReference type="EMBL" id="MPM45922.1"/>
    </source>
</evidence>
<dbReference type="InterPro" id="IPR050855">
    <property type="entry name" value="NDM-1-like"/>
</dbReference>
<dbReference type="PANTHER" id="PTHR42951">
    <property type="entry name" value="METALLO-BETA-LACTAMASE DOMAIN-CONTAINING"/>
    <property type="match status" value="1"/>
</dbReference>
<dbReference type="Gene3D" id="3.60.15.10">
    <property type="entry name" value="Ribonuclease Z/Hydroxyacylglutathione hydrolase-like"/>
    <property type="match status" value="1"/>
</dbReference>
<gene>
    <name evidence="2" type="ORF">SDC9_92614</name>
</gene>
<dbReference type="PANTHER" id="PTHR42951:SF17">
    <property type="entry name" value="METALLO-BETA-LACTAMASE DOMAIN-CONTAINING PROTEIN"/>
    <property type="match status" value="1"/>
</dbReference>
<protein>
    <recommendedName>
        <fullName evidence="1">Metallo-beta-lactamase domain-containing protein</fullName>
    </recommendedName>
</protein>
<accession>A0A644ZYL8</accession>
<reference evidence="2" key="1">
    <citation type="submission" date="2019-08" db="EMBL/GenBank/DDBJ databases">
        <authorList>
            <person name="Kucharzyk K."/>
            <person name="Murdoch R.W."/>
            <person name="Higgins S."/>
            <person name="Loffler F."/>
        </authorList>
    </citation>
    <scope>NUCLEOTIDE SEQUENCE</scope>
</reference>
<evidence type="ECO:0000259" key="1">
    <source>
        <dbReference type="SMART" id="SM00849"/>
    </source>
</evidence>
<proteinExistence type="predicted"/>